<protein>
    <submittedName>
        <fullName evidence="1">Uncharacterized protein</fullName>
    </submittedName>
</protein>
<name>A0A1F8AU95_9BACT</name>
<evidence type="ECO:0000313" key="2">
    <source>
        <dbReference type="Proteomes" id="UP000178603"/>
    </source>
</evidence>
<organism evidence="1 2">
    <name type="scientific">Candidatus Woesebacteria bacterium RIFCSPHIGHO2_12_FULL_41_24</name>
    <dbReference type="NCBI Taxonomy" id="1802510"/>
    <lineage>
        <taxon>Bacteria</taxon>
        <taxon>Candidatus Woeseibacteriota</taxon>
    </lineage>
</organism>
<reference evidence="1 2" key="1">
    <citation type="journal article" date="2016" name="Nat. Commun.">
        <title>Thousands of microbial genomes shed light on interconnected biogeochemical processes in an aquifer system.</title>
        <authorList>
            <person name="Anantharaman K."/>
            <person name="Brown C.T."/>
            <person name="Hug L.A."/>
            <person name="Sharon I."/>
            <person name="Castelle C.J."/>
            <person name="Probst A.J."/>
            <person name="Thomas B.C."/>
            <person name="Singh A."/>
            <person name="Wilkins M.J."/>
            <person name="Karaoz U."/>
            <person name="Brodie E.L."/>
            <person name="Williams K.H."/>
            <person name="Hubbard S.S."/>
            <person name="Banfield J.F."/>
        </authorList>
    </citation>
    <scope>NUCLEOTIDE SEQUENCE [LARGE SCALE GENOMIC DNA]</scope>
</reference>
<dbReference type="EMBL" id="MGGW01000004">
    <property type="protein sequence ID" value="OGM55281.1"/>
    <property type="molecule type" value="Genomic_DNA"/>
</dbReference>
<accession>A0A1F8AU95</accession>
<proteinExistence type="predicted"/>
<gene>
    <name evidence="1" type="ORF">A3E44_03280</name>
</gene>
<evidence type="ECO:0000313" key="1">
    <source>
        <dbReference type="EMBL" id="OGM55281.1"/>
    </source>
</evidence>
<comment type="caution">
    <text evidence="1">The sequence shown here is derived from an EMBL/GenBank/DDBJ whole genome shotgun (WGS) entry which is preliminary data.</text>
</comment>
<dbReference type="Proteomes" id="UP000178603">
    <property type="component" value="Unassembled WGS sequence"/>
</dbReference>
<dbReference type="AlphaFoldDB" id="A0A1F8AU95"/>
<sequence>MRTATVESNEHLLHTAKLTLFAEIAEKTKLAYSDTLSLSPEEIVDLLVGTISKPGLIKKVKSRQMGFAIVWLGGQLFTFFGSDALKLQKVIAGKHKKQKVRTETAGQIKGICH</sequence>